<dbReference type="GO" id="GO:0005886">
    <property type="term" value="C:plasma membrane"/>
    <property type="evidence" value="ECO:0007669"/>
    <property type="project" value="UniProtKB-SubCell"/>
</dbReference>
<dbReference type="Proteomes" id="UP000789759">
    <property type="component" value="Unassembled WGS sequence"/>
</dbReference>
<keyword evidence="14" id="KW-1185">Reference proteome</keyword>
<comment type="caution">
    <text evidence="13">The sequence shown here is derived from an EMBL/GenBank/DDBJ whole genome shotgun (WGS) entry which is preliminary data.</text>
</comment>
<keyword evidence="4" id="KW-0328">Glycosyltransferase</keyword>
<evidence type="ECO:0000256" key="5">
    <source>
        <dbReference type="ARBA" id="ARBA00022679"/>
    </source>
</evidence>
<keyword evidence="6 11" id="KW-0812">Transmembrane</keyword>
<feature type="domain" description="Chitin synthase 4-like" evidence="12">
    <location>
        <begin position="267"/>
        <end position="345"/>
    </location>
</feature>
<keyword evidence="7 11" id="KW-1133">Transmembrane helix</keyword>
<dbReference type="GO" id="GO:0030428">
    <property type="term" value="C:cell septum"/>
    <property type="evidence" value="ECO:0007669"/>
    <property type="project" value="TreeGrafter"/>
</dbReference>
<evidence type="ECO:0000313" key="13">
    <source>
        <dbReference type="EMBL" id="CAG8649692.1"/>
    </source>
</evidence>
<evidence type="ECO:0000256" key="9">
    <source>
        <dbReference type="ARBA" id="ARBA00023180"/>
    </source>
</evidence>
<evidence type="ECO:0000259" key="12">
    <source>
        <dbReference type="Pfam" id="PF22997"/>
    </source>
</evidence>
<accession>A0A9N9DQX9</accession>
<evidence type="ECO:0000256" key="4">
    <source>
        <dbReference type="ARBA" id="ARBA00022676"/>
    </source>
</evidence>
<dbReference type="Pfam" id="PF22997">
    <property type="entry name" value="CHS4"/>
    <property type="match status" value="1"/>
</dbReference>
<dbReference type="PANTHER" id="PTHR22914:SF16">
    <property type="entry name" value="CHITIN SYNTHASE 3"/>
    <property type="match status" value="1"/>
</dbReference>
<dbReference type="AlphaFoldDB" id="A0A9N9DQX9"/>
<dbReference type="EC" id="2.4.1.16" evidence="2"/>
<keyword evidence="8 11" id="KW-0472">Membrane</keyword>
<evidence type="ECO:0000256" key="6">
    <source>
        <dbReference type="ARBA" id="ARBA00022692"/>
    </source>
</evidence>
<proteinExistence type="predicted"/>
<dbReference type="InterPro" id="IPR029044">
    <property type="entry name" value="Nucleotide-diphossugar_trans"/>
</dbReference>
<evidence type="ECO:0000313" key="14">
    <source>
        <dbReference type="Proteomes" id="UP000789759"/>
    </source>
</evidence>
<keyword evidence="9" id="KW-0325">Glycoprotein</keyword>
<feature type="compositionally biased region" description="Polar residues" evidence="10">
    <location>
        <begin position="14"/>
        <end position="37"/>
    </location>
</feature>
<evidence type="ECO:0000256" key="11">
    <source>
        <dbReference type="SAM" id="Phobius"/>
    </source>
</evidence>
<dbReference type="InterPro" id="IPR054295">
    <property type="entry name" value="CHS4-like_dom"/>
</dbReference>
<evidence type="ECO:0000256" key="2">
    <source>
        <dbReference type="ARBA" id="ARBA00012543"/>
    </source>
</evidence>
<comment type="subcellular location">
    <subcellularLocation>
        <location evidence="1">Cell membrane</location>
        <topology evidence="1">Multi-pass membrane protein</topology>
    </subcellularLocation>
</comment>
<feature type="transmembrane region" description="Helical" evidence="11">
    <location>
        <begin position="856"/>
        <end position="879"/>
    </location>
</feature>
<evidence type="ECO:0000256" key="1">
    <source>
        <dbReference type="ARBA" id="ARBA00004651"/>
    </source>
</evidence>
<gene>
    <name evidence="13" type="ORF">CPELLU_LOCUS9265</name>
</gene>
<feature type="transmembrane region" description="Helical" evidence="11">
    <location>
        <begin position="738"/>
        <end position="756"/>
    </location>
</feature>
<evidence type="ECO:0000256" key="10">
    <source>
        <dbReference type="SAM" id="MobiDB-lite"/>
    </source>
</evidence>
<sequence length="924" mass="107160">MYKNKPLPALPSEANRQNSAIIRNQSRVGTTSTQEDSSFFDERTEHANANNDGQFKTFDHPQYAKDEVLDIEVNVPHDEWMHMRNMIRRTEKAEGKKKKWYQCQFPSAWIIFSRSITCWTPLILPLFEIRGKLVQQAWREKFALFTIIITICTIDKMQISILGRVYNIKGFPHPTFAGINFSNFERTAGGNDLTFMFQQVNLHCKGLFIPIQPADSSGNVYNYFPCILLSINDHIAPNSSLNPEKSGCHGSTFAKKAISVLKFSGDIYYNWDDVRSPDRNYIVYNGQVFDMDRLQWIVPNIRLPDILKPMMIKSTNMFHGQDMTFFLQKNNIQLAKCMEEILRIGVIDTISIGCVISNAVSSVTLTIIVGSFRKESDVEEKLNESSKNHQPPLNDEYNNKNREGLSSSISSVNQSINTDFLKQYFDFSLKYTILLVAAEHSDNMHDLRTTLDSLARTDYPTSHKLMMCIVDDNKMPTTNVYVSVMSDFITSPDEVVSHTCVSFANNKKEFKMIKIYAGYYKYRSLDGKVHNVPMITMVKYASEEKKDPASEIFNKRDSKIILMNFLKHVMFNEKMNSLEYELFTVIRTICKVTPDYFELVLMVDVNTKVYPDSLAHMIACMSHDDKITGICGEIEIFNKSDTWVTMIQVFEYYITHLQRAFESIFGCVTCLPSCFCMYRIKVTRSSDGNWIPILINPTIIEQYSENILDTVHKKNLHLGENHYLTTLLLQMFPKRKTVFVPKAVCVIVASNTFYAFLSESLRSINSTIHNLLELLLIPNLCGTFCFSMKFAIFLRLVNIVVLPTTTIFFFYLIIISSVDPYNASFFTLFFRTLVLVLPAILIFLITFISRREITNFIWMIIYLLSMPLRSFIIPIYAFWHFDNFSWEESITKKENFDSSRIITKQWVDWEYENRLKRRRQYSIS</sequence>
<evidence type="ECO:0000256" key="8">
    <source>
        <dbReference type="ARBA" id="ARBA00023136"/>
    </source>
</evidence>
<feature type="region of interest" description="Disordered" evidence="10">
    <location>
        <begin position="1"/>
        <end position="38"/>
    </location>
</feature>
<reference evidence="13" key="1">
    <citation type="submission" date="2021-06" db="EMBL/GenBank/DDBJ databases">
        <authorList>
            <person name="Kallberg Y."/>
            <person name="Tangrot J."/>
            <person name="Rosling A."/>
        </authorList>
    </citation>
    <scope>NUCLEOTIDE SEQUENCE</scope>
    <source>
        <strain evidence="13">FL966</strain>
    </source>
</reference>
<dbReference type="PANTHER" id="PTHR22914">
    <property type="entry name" value="CHITIN SYNTHASE"/>
    <property type="match status" value="1"/>
</dbReference>
<dbReference type="SUPFAM" id="SSF53448">
    <property type="entry name" value="Nucleotide-diphospho-sugar transferases"/>
    <property type="match status" value="1"/>
</dbReference>
<evidence type="ECO:0000256" key="7">
    <source>
        <dbReference type="ARBA" id="ARBA00022989"/>
    </source>
</evidence>
<keyword evidence="5" id="KW-0808">Transferase</keyword>
<dbReference type="InterPro" id="IPR004835">
    <property type="entry name" value="Chitin_synth"/>
</dbReference>
<dbReference type="Pfam" id="PF03142">
    <property type="entry name" value="Chitin_synth_2"/>
    <property type="match status" value="1"/>
</dbReference>
<dbReference type="OrthoDB" id="370884at2759"/>
<feature type="region of interest" description="Disordered" evidence="10">
    <location>
        <begin position="380"/>
        <end position="405"/>
    </location>
</feature>
<organism evidence="13 14">
    <name type="scientific">Cetraspora pellucida</name>
    <dbReference type="NCBI Taxonomy" id="1433469"/>
    <lineage>
        <taxon>Eukaryota</taxon>
        <taxon>Fungi</taxon>
        <taxon>Fungi incertae sedis</taxon>
        <taxon>Mucoromycota</taxon>
        <taxon>Glomeromycotina</taxon>
        <taxon>Glomeromycetes</taxon>
        <taxon>Diversisporales</taxon>
        <taxon>Gigasporaceae</taxon>
        <taxon>Cetraspora</taxon>
    </lineage>
</organism>
<feature type="transmembrane region" description="Helical" evidence="11">
    <location>
        <begin position="828"/>
        <end position="849"/>
    </location>
</feature>
<evidence type="ECO:0000256" key="3">
    <source>
        <dbReference type="ARBA" id="ARBA00022475"/>
    </source>
</evidence>
<keyword evidence="3" id="KW-1003">Cell membrane</keyword>
<protein>
    <recommendedName>
        <fullName evidence="2">chitin synthase</fullName>
        <ecNumber evidence="2">2.4.1.16</ecNumber>
    </recommendedName>
</protein>
<dbReference type="GO" id="GO:0006031">
    <property type="term" value="P:chitin biosynthetic process"/>
    <property type="evidence" value="ECO:0007669"/>
    <property type="project" value="TreeGrafter"/>
</dbReference>
<dbReference type="EMBL" id="CAJVQA010006996">
    <property type="protein sequence ID" value="CAG8649692.1"/>
    <property type="molecule type" value="Genomic_DNA"/>
</dbReference>
<dbReference type="GO" id="GO:0004100">
    <property type="term" value="F:chitin synthase activity"/>
    <property type="evidence" value="ECO:0007669"/>
    <property type="project" value="UniProtKB-EC"/>
</dbReference>
<name>A0A9N9DQX9_9GLOM</name>
<feature type="transmembrane region" description="Helical" evidence="11">
    <location>
        <begin position="793"/>
        <end position="816"/>
    </location>
</feature>